<dbReference type="PROSITE" id="PS51257">
    <property type="entry name" value="PROKAR_LIPOPROTEIN"/>
    <property type="match status" value="1"/>
</dbReference>
<gene>
    <name evidence="1" type="ORF">BIFGAL_03166</name>
</gene>
<evidence type="ECO:0000313" key="2">
    <source>
        <dbReference type="Proteomes" id="UP000003656"/>
    </source>
</evidence>
<dbReference type="Proteomes" id="UP000003656">
    <property type="component" value="Unassembled WGS sequence"/>
</dbReference>
<dbReference type="EMBL" id="ABXB03000002">
    <property type="protein sequence ID" value="EFA23062.1"/>
    <property type="molecule type" value="Genomic_DNA"/>
</dbReference>
<organism evidence="1 2">
    <name type="scientific">Bifidobacterium gallicum DSM 20093 = LMG 11596</name>
    <dbReference type="NCBI Taxonomy" id="561180"/>
    <lineage>
        <taxon>Bacteria</taxon>
        <taxon>Bacillati</taxon>
        <taxon>Actinomycetota</taxon>
        <taxon>Actinomycetes</taxon>
        <taxon>Bifidobacteriales</taxon>
        <taxon>Bifidobacteriaceae</taxon>
        <taxon>Bifidobacterium</taxon>
    </lineage>
</organism>
<sequence>MDNEKSILKTQGLAAGAWSSCHNPWVFDWRQWCWGSCATQWLPGGCSEVLA</sequence>
<dbReference type="AlphaFoldDB" id="D1NTK8"/>
<reference evidence="1 2" key="1">
    <citation type="submission" date="2009-11" db="EMBL/GenBank/DDBJ databases">
        <authorList>
            <person name="Weinstock G."/>
            <person name="Sodergren E."/>
            <person name="Clifton S."/>
            <person name="Fulton L."/>
            <person name="Fulton B."/>
            <person name="Courtney L."/>
            <person name="Fronick C."/>
            <person name="Harrison M."/>
            <person name="Strong C."/>
            <person name="Farmer C."/>
            <person name="Delahaunty K."/>
            <person name="Markovic C."/>
            <person name="Hall O."/>
            <person name="Minx P."/>
            <person name="Tomlinson C."/>
            <person name="Mitreva M."/>
            <person name="Nelson J."/>
            <person name="Hou S."/>
            <person name="Wollam A."/>
            <person name="Pepin K.H."/>
            <person name="Johnson M."/>
            <person name="Bhonagiri V."/>
            <person name="Nash W.E."/>
            <person name="Warren W."/>
            <person name="Chinwalla A."/>
            <person name="Mardis E.R."/>
            <person name="Wilson R.K."/>
        </authorList>
    </citation>
    <scope>NUCLEOTIDE SEQUENCE [LARGE SCALE GENOMIC DNA]</scope>
    <source>
        <strain evidence="1 2">DSM 20093</strain>
    </source>
</reference>
<evidence type="ECO:0000313" key="1">
    <source>
        <dbReference type="EMBL" id="EFA23062.1"/>
    </source>
</evidence>
<dbReference type="STRING" id="561180.BIFGAL_03166"/>
<name>D1NTK8_9BIFI</name>
<accession>D1NTK8</accession>
<comment type="caution">
    <text evidence="1">The sequence shown here is derived from an EMBL/GenBank/DDBJ whole genome shotgun (WGS) entry which is preliminary data.</text>
</comment>
<proteinExistence type="predicted"/>
<protein>
    <submittedName>
        <fullName evidence="1">Uncharacterized protein</fullName>
    </submittedName>
</protein>